<evidence type="ECO:0000256" key="3">
    <source>
        <dbReference type="HAMAP-Rule" id="MF_00040"/>
    </source>
</evidence>
<name>A0A4Q0AIZ5_9BACT</name>
<organism evidence="6 7">
    <name type="scientific">Candidatus Chaera renei</name>
    <dbReference type="NCBI Taxonomy" id="2506947"/>
    <lineage>
        <taxon>Bacteria</taxon>
        <taxon>Candidatus Saccharimonadota</taxon>
        <taxon>Candidatus Saccharimonadia</taxon>
        <taxon>Candidatus Saccharimonadales</taxon>
        <taxon>Candidatus Saccharimonadaceae</taxon>
        <taxon>Candidatus Chaera</taxon>
    </lineage>
</organism>
<dbReference type="Proteomes" id="UP000289269">
    <property type="component" value="Unassembled WGS sequence"/>
</dbReference>
<proteinExistence type="inferred from homology"/>
<dbReference type="InterPro" id="IPR002661">
    <property type="entry name" value="Ribosome_recyc_fac"/>
</dbReference>
<dbReference type="PANTHER" id="PTHR20982">
    <property type="entry name" value="RIBOSOME RECYCLING FACTOR"/>
    <property type="match status" value="1"/>
</dbReference>
<dbReference type="Gene3D" id="1.10.132.20">
    <property type="entry name" value="Ribosome-recycling factor"/>
    <property type="match status" value="1"/>
</dbReference>
<evidence type="ECO:0000259" key="5">
    <source>
        <dbReference type="Pfam" id="PF01765"/>
    </source>
</evidence>
<dbReference type="InterPro" id="IPR036191">
    <property type="entry name" value="RRF_sf"/>
</dbReference>
<keyword evidence="7" id="KW-1185">Reference proteome</keyword>
<dbReference type="GO" id="GO:0006415">
    <property type="term" value="P:translational termination"/>
    <property type="evidence" value="ECO:0007669"/>
    <property type="project" value="UniProtKB-UniRule"/>
</dbReference>
<accession>A0A4Q0AIZ5</accession>
<comment type="function">
    <text evidence="3">Responsible for the release of ribosomes from messenger RNA at the termination of protein biosynthesis. May increase the efficiency of translation by recycling ribosomes from one round of translation to another.</text>
</comment>
<dbReference type="GO" id="GO:0005737">
    <property type="term" value="C:cytoplasm"/>
    <property type="evidence" value="ECO:0007669"/>
    <property type="project" value="UniProtKB-SubCell"/>
</dbReference>
<keyword evidence="2 3" id="KW-0648">Protein biosynthesis</keyword>
<comment type="caution">
    <text evidence="6">The sequence shown here is derived from an EMBL/GenBank/DDBJ whole genome shotgun (WGS) entry which is preliminary data.</text>
</comment>
<dbReference type="EMBL" id="SCKW01000024">
    <property type="protein sequence ID" value="RWZ78984.1"/>
    <property type="molecule type" value="Genomic_DNA"/>
</dbReference>
<comment type="subcellular location">
    <subcellularLocation>
        <location evidence="3">Cytoplasm</location>
    </subcellularLocation>
</comment>
<dbReference type="Pfam" id="PF01765">
    <property type="entry name" value="RRF"/>
    <property type="match status" value="1"/>
</dbReference>
<evidence type="ECO:0000256" key="4">
    <source>
        <dbReference type="SAM" id="Coils"/>
    </source>
</evidence>
<dbReference type="Gene3D" id="3.30.1360.40">
    <property type="match status" value="1"/>
</dbReference>
<dbReference type="PANTHER" id="PTHR20982:SF3">
    <property type="entry name" value="MITOCHONDRIAL RIBOSOME RECYCLING FACTOR PSEUDO 1"/>
    <property type="match status" value="1"/>
</dbReference>
<evidence type="ECO:0000256" key="2">
    <source>
        <dbReference type="ARBA" id="ARBA00022917"/>
    </source>
</evidence>
<keyword evidence="3" id="KW-0963">Cytoplasm</keyword>
<evidence type="ECO:0000313" key="6">
    <source>
        <dbReference type="EMBL" id="RWZ78984.1"/>
    </source>
</evidence>
<evidence type="ECO:0000313" key="7">
    <source>
        <dbReference type="Proteomes" id="UP000289269"/>
    </source>
</evidence>
<sequence length="184" mass="20274">MFDTAVYQSKMSAALQFFEEELKKIRTGRAHPSMLDGVTVAAYGTTMPLNQVANVIVADSQMLQVTPFDPANLQAIAAAVRNDPSLGLNPSDDGRVVRVAMPPLTGERRAQIAKQLGDKAEECRIALRNVRQEAFKSVKAKKEAKELSEDDAKRAEKEIDKLMADFSHRVESAAQAKEREVMTV</sequence>
<feature type="coiled-coil region" evidence="4">
    <location>
        <begin position="113"/>
        <end position="165"/>
    </location>
</feature>
<dbReference type="AlphaFoldDB" id="A0A4Q0AIZ5"/>
<dbReference type="HAMAP" id="MF_00040">
    <property type="entry name" value="RRF"/>
    <property type="match status" value="1"/>
</dbReference>
<dbReference type="InterPro" id="IPR023584">
    <property type="entry name" value="Ribosome_recyc_fac_dom"/>
</dbReference>
<dbReference type="GO" id="GO:0043023">
    <property type="term" value="F:ribosomal large subunit binding"/>
    <property type="evidence" value="ECO:0007669"/>
    <property type="project" value="TreeGrafter"/>
</dbReference>
<dbReference type="CDD" id="cd00520">
    <property type="entry name" value="RRF"/>
    <property type="match status" value="1"/>
</dbReference>
<reference evidence="6" key="1">
    <citation type="submission" date="2019-01" db="EMBL/GenBank/DDBJ databases">
        <title>Genomic signatures and co-occurrence patterns of the ultra-small Saccharimodia (Patescibacteria phylum) suggest a symbiotic lifestyle.</title>
        <authorList>
            <person name="Lemos L."/>
            <person name="Medeiros J."/>
            <person name="Andreote F."/>
            <person name="Fernandes G."/>
            <person name="Varani A."/>
            <person name="Oliveira G."/>
            <person name="Pylro V."/>
        </authorList>
    </citation>
    <scope>NUCLEOTIDE SEQUENCE [LARGE SCALE GENOMIC DNA]</scope>
    <source>
        <strain evidence="6">AMD01</strain>
    </source>
</reference>
<protein>
    <recommendedName>
        <fullName evidence="3">Ribosome-recycling factor</fullName>
        <shortName evidence="3">RRF</shortName>
    </recommendedName>
    <alternativeName>
        <fullName evidence="3">Ribosome-releasing factor</fullName>
    </alternativeName>
</protein>
<keyword evidence="4" id="KW-0175">Coiled coil</keyword>
<feature type="domain" description="Ribosome recycling factor" evidence="5">
    <location>
        <begin position="18"/>
        <end position="182"/>
    </location>
</feature>
<dbReference type="NCBIfam" id="TIGR00496">
    <property type="entry name" value="frr"/>
    <property type="match status" value="1"/>
</dbReference>
<gene>
    <name evidence="3" type="primary">frr</name>
    <name evidence="6" type="ORF">EOT04_02505</name>
</gene>
<dbReference type="FunFam" id="3.30.1360.40:FF:000001">
    <property type="entry name" value="Ribosome-recycling factor"/>
    <property type="match status" value="1"/>
</dbReference>
<dbReference type="SUPFAM" id="SSF55194">
    <property type="entry name" value="Ribosome recycling factor, RRF"/>
    <property type="match status" value="1"/>
</dbReference>
<comment type="similarity">
    <text evidence="1 3">Belongs to the RRF family.</text>
</comment>
<evidence type="ECO:0000256" key="1">
    <source>
        <dbReference type="ARBA" id="ARBA00005912"/>
    </source>
</evidence>